<feature type="domain" description="Protein CR006 P-loop" evidence="2">
    <location>
        <begin position="372"/>
        <end position="691"/>
    </location>
</feature>
<keyword evidence="1" id="KW-0175">Coiled coil</keyword>
<dbReference type="GO" id="GO:0006302">
    <property type="term" value="P:double-strand break repair"/>
    <property type="evidence" value="ECO:0007669"/>
    <property type="project" value="TreeGrafter"/>
</dbReference>
<proteinExistence type="predicted"/>
<evidence type="ECO:0000313" key="4">
    <source>
        <dbReference type="Proteomes" id="UP000503640"/>
    </source>
</evidence>
<reference evidence="4" key="1">
    <citation type="journal article" date="2020" name="Appl. Environ. Microbiol.">
        <title>Diazotrophic Anaeromyxobacter Isolates from Soils.</title>
        <authorList>
            <person name="Masuda Y."/>
            <person name="Yamanaka H."/>
            <person name="Xu Z.X."/>
            <person name="Shiratori Y."/>
            <person name="Aono T."/>
            <person name="Amachi S."/>
            <person name="Senoo K."/>
            <person name="Itoh H."/>
        </authorList>
    </citation>
    <scope>NUCLEOTIDE SEQUENCE [LARGE SCALE GENOMIC DNA]</scope>
    <source>
        <strain evidence="4">R267</strain>
    </source>
</reference>
<dbReference type="AlphaFoldDB" id="A0A7I9VQZ7"/>
<feature type="coiled-coil region" evidence="1">
    <location>
        <begin position="476"/>
        <end position="515"/>
    </location>
</feature>
<evidence type="ECO:0000259" key="2">
    <source>
        <dbReference type="Pfam" id="PF13166"/>
    </source>
</evidence>
<dbReference type="EMBL" id="BJTG01000009">
    <property type="protein sequence ID" value="GEJ58843.1"/>
    <property type="molecule type" value="Genomic_DNA"/>
</dbReference>
<protein>
    <recommendedName>
        <fullName evidence="2">Protein CR006 P-loop domain-containing protein</fullName>
    </recommendedName>
</protein>
<dbReference type="InterPro" id="IPR027417">
    <property type="entry name" value="P-loop_NTPase"/>
</dbReference>
<dbReference type="PANTHER" id="PTHR32182">
    <property type="entry name" value="DNA REPLICATION AND REPAIR PROTEIN RECF"/>
    <property type="match status" value="1"/>
</dbReference>
<comment type="caution">
    <text evidence="3">The sequence shown here is derived from an EMBL/GenBank/DDBJ whole genome shotgun (WGS) entry which is preliminary data.</text>
</comment>
<dbReference type="GO" id="GO:0000731">
    <property type="term" value="P:DNA synthesis involved in DNA repair"/>
    <property type="evidence" value="ECO:0007669"/>
    <property type="project" value="TreeGrafter"/>
</dbReference>
<dbReference type="RefSeq" id="WP_176067771.1">
    <property type="nucleotide sequence ID" value="NZ_BJTG01000009.1"/>
</dbReference>
<sequence>MPETFDTWMGSQPQWLQSAAADLLASQKSPDEERITKFADLCLLEAAGSKVDFPAFPANAFDPASQGVQVRLKRIESVAGVNALDPTAKLDFAPADLAIVYGHNGTGKSGFAKLTKHAASSRVSSTLLTNVFTAEQPDTSADFVLERDGAETKVSWKATAGPLPEMKQLHVFDADVARFYVTEKAEASYEPRRLRFLTGLVDVCDRVRAELQRRKGNLVSALPAIPVAVKPTQAGTYVANLKPSLTADAVQLRLKRSATHDERVKSIQQALAAPDPATRTAQIDATLTTLKNLAEKVDAIALALADEQASTLLKTASAAQSLRKAAQAFASKTFDQAGLPGVGGEPWRLMWEAARTYSNTVAYPEHTFPYLEGDGLCPLCQQSFSQHARSRIISFEAFVRGEVEAQARAAEHLHQQLLEALPSIPKPDDWAAHFSQIPDCGPATEVFRSAATARVNALAAASGPASVPALDSSTIKTALEARRLTLQNERELLQSAQNEGERAKLEAELAELKALDWCSENLAALLSELNRLKQVAAVDAAAKLTNTAPLTKKKNELAEEELIGGYRNRFEKELVALGAQRLQVAPVEAGKLKGRITFSLAIVGAKKPAQPGQVLSEGEARVVALAAFLADVTVAGARTPFVFDDPVSSLDIEFEERVAERLVALSKTRQVIVFTHRLSLVTLLKEAAKKESTAAKQIESGKAVELKELSLRRLEGRIGLVTETNVLESRVDKALNDLIGRRLAEAKKRAEAGDVESYSAFMKGCCSDLRILTERTIEEELLGGVVLRFRRALVTKDKLTLLAKITVEDCALLDKLMTRLSSFEHSQPPELAAGLPKFDEVLADANALKSWVAAFRARTVPATKS</sequence>
<dbReference type="Pfam" id="PF13166">
    <property type="entry name" value="AAA_13"/>
    <property type="match status" value="1"/>
</dbReference>
<name>A0A7I9VQZ7_9BACT</name>
<dbReference type="PANTHER" id="PTHR32182:SF22">
    <property type="entry name" value="ATP-DEPENDENT ENDONUCLEASE, OLD FAMILY-RELATED"/>
    <property type="match status" value="1"/>
</dbReference>
<dbReference type="Proteomes" id="UP000503640">
    <property type="component" value="Unassembled WGS sequence"/>
</dbReference>
<evidence type="ECO:0000313" key="3">
    <source>
        <dbReference type="EMBL" id="GEJ58843.1"/>
    </source>
</evidence>
<accession>A0A7I9VQZ7</accession>
<keyword evidence="4" id="KW-1185">Reference proteome</keyword>
<dbReference type="InterPro" id="IPR026866">
    <property type="entry name" value="CR006_AAA"/>
</dbReference>
<dbReference type="SUPFAM" id="SSF52540">
    <property type="entry name" value="P-loop containing nucleoside triphosphate hydrolases"/>
    <property type="match status" value="1"/>
</dbReference>
<dbReference type="Gene3D" id="3.40.50.300">
    <property type="entry name" value="P-loop containing nucleotide triphosphate hydrolases"/>
    <property type="match status" value="1"/>
</dbReference>
<gene>
    <name evidence="3" type="ORF">AMYX_35840</name>
</gene>
<organism evidence="3 4">
    <name type="scientific">Anaeromyxobacter diazotrophicus</name>
    <dbReference type="NCBI Taxonomy" id="2590199"/>
    <lineage>
        <taxon>Bacteria</taxon>
        <taxon>Pseudomonadati</taxon>
        <taxon>Myxococcota</taxon>
        <taxon>Myxococcia</taxon>
        <taxon>Myxococcales</taxon>
        <taxon>Cystobacterineae</taxon>
        <taxon>Anaeromyxobacteraceae</taxon>
        <taxon>Anaeromyxobacter</taxon>
    </lineage>
</organism>
<evidence type="ECO:0000256" key="1">
    <source>
        <dbReference type="SAM" id="Coils"/>
    </source>
</evidence>